<name>V6HAI0_9LEPT</name>
<dbReference type="EMBL" id="AHMM02000017">
    <property type="protein sequence ID" value="EQA36411.1"/>
    <property type="molecule type" value="Genomic_DNA"/>
</dbReference>
<proteinExistence type="predicted"/>
<protein>
    <submittedName>
        <fullName evidence="2">Membrane protein, PF09852 family</fullName>
    </submittedName>
</protein>
<feature type="transmembrane region" description="Helical" evidence="1">
    <location>
        <begin position="150"/>
        <end position="168"/>
    </location>
</feature>
<feature type="transmembrane region" description="Helical" evidence="1">
    <location>
        <begin position="100"/>
        <end position="120"/>
    </location>
</feature>
<feature type="transmembrane region" description="Helical" evidence="1">
    <location>
        <begin position="272"/>
        <end position="299"/>
    </location>
</feature>
<feature type="transmembrane region" description="Helical" evidence="1">
    <location>
        <begin position="311"/>
        <end position="335"/>
    </location>
</feature>
<dbReference type="AlphaFoldDB" id="V6HAI0"/>
<evidence type="ECO:0000313" key="3">
    <source>
        <dbReference type="Proteomes" id="UP000018719"/>
    </source>
</evidence>
<evidence type="ECO:0000313" key="2">
    <source>
        <dbReference type="EMBL" id="EQA36411.1"/>
    </source>
</evidence>
<feature type="transmembrane region" description="Helical" evidence="1">
    <location>
        <begin position="347"/>
        <end position="364"/>
    </location>
</feature>
<feature type="transmembrane region" description="Helical" evidence="1">
    <location>
        <begin position="21"/>
        <end position="41"/>
    </location>
</feature>
<keyword evidence="1" id="KW-0472">Membrane</keyword>
<accession>V6HAI0</accession>
<comment type="caution">
    <text evidence="2">The sequence shown here is derived from an EMBL/GenBank/DDBJ whole genome shotgun (WGS) entry which is preliminary data.</text>
</comment>
<feature type="transmembrane region" description="Helical" evidence="1">
    <location>
        <begin position="174"/>
        <end position="202"/>
    </location>
</feature>
<feature type="transmembrane region" description="Helical" evidence="1">
    <location>
        <begin position="126"/>
        <end position="143"/>
    </location>
</feature>
<dbReference type="InterPro" id="IPR018650">
    <property type="entry name" value="STSV1_Orf64"/>
</dbReference>
<dbReference type="Pfam" id="PF09852">
    <property type="entry name" value="DUF2079"/>
    <property type="match status" value="1"/>
</dbReference>
<evidence type="ECO:0000256" key="1">
    <source>
        <dbReference type="SAM" id="Phobius"/>
    </source>
</evidence>
<sequence length="491" mass="55608">MGEETERKIRMRRFLEKYKTELLLFIASLLYLGSLSFFEYATLSLGWHDFGLQIQILSSPRFSEGRLWSYDWGADFLSVHFSPLLYVLSIFLIPLPFLEWWLIIGCIALSVGIAGLFAFFRRVTGNSSASSFFAIAFLLNPYVTATHLYMHYEVFLVPLLSGFLLFAWEDRKMPAFACLLGILLLKEDGWIYALSGTFLLLGKKPFRTTLVYFLISVLYSVIALGLFKQTLFPHSSALFLEHWGKTPVAFLLNSLANPLEILRILSTGSGKFLALSLLAIPVLATWRSIPGIAVSFLWLSSISPDRASLAFFYGLAPTLLLFLTIPFAFGVWEAITNRIGDSRKFEFLLPISLLITSIAASTFPNPALLRSPNLPDLAASLKTVPEKVPILISLIKLRGYKANTTFSSFNTAAYVFQGGELRLPYKDWEAVRAKQWKPDLVVLTTEQKEPLLREVTPSEMIRFFDTNLEYTSILQTRNLRAWRKKSSYLAI</sequence>
<keyword evidence="1" id="KW-1133">Transmembrane helix</keyword>
<reference evidence="2 3" key="1">
    <citation type="submission" date="2013-05" db="EMBL/GenBank/DDBJ databases">
        <authorList>
            <person name="Harkins D.M."/>
            <person name="Durkin A.S."/>
            <person name="Brinkac L.M."/>
            <person name="Haft D.H."/>
            <person name="Selengut J.D."/>
            <person name="Sanka R."/>
            <person name="DePew J."/>
            <person name="Purushe J."/>
            <person name="Hartskeerl R.A."/>
            <person name="Ahmed A."/>
            <person name="van der Linden H."/>
            <person name="Goris M.G.A."/>
            <person name="Vinetz J.M."/>
            <person name="Sutton G.G."/>
            <person name="Nierman W.C."/>
            <person name="Fouts D.E."/>
        </authorList>
    </citation>
    <scope>NUCLEOTIDE SEQUENCE [LARGE SCALE GENOMIC DNA]</scope>
    <source>
        <strain evidence="2 3">10</strain>
    </source>
</reference>
<dbReference type="Proteomes" id="UP000018719">
    <property type="component" value="Unassembled WGS sequence"/>
</dbReference>
<feature type="transmembrane region" description="Helical" evidence="1">
    <location>
        <begin position="209"/>
        <end position="227"/>
    </location>
</feature>
<keyword evidence="1" id="KW-0812">Transmembrane</keyword>
<gene>
    <name evidence="2" type="ORF">LEP1GSC047_3267</name>
</gene>
<organism evidence="2 3">
    <name type="scientific">Leptospira inadai serovar Lyme str. 10</name>
    <dbReference type="NCBI Taxonomy" id="1049790"/>
    <lineage>
        <taxon>Bacteria</taxon>
        <taxon>Pseudomonadati</taxon>
        <taxon>Spirochaetota</taxon>
        <taxon>Spirochaetia</taxon>
        <taxon>Leptospirales</taxon>
        <taxon>Leptospiraceae</taxon>
        <taxon>Leptospira</taxon>
    </lineage>
</organism>
<dbReference type="STRING" id="1049790.LEP1GSC047_3267"/>